<dbReference type="RefSeq" id="WP_062950634.1">
    <property type="nucleotide sequence ID" value="NZ_LPVY01000006.1"/>
</dbReference>
<gene>
    <name evidence="2" type="ORF">AUP42_15980</name>
</gene>
<feature type="chain" id="PRO_5007596912" evidence="1">
    <location>
        <begin position="24"/>
        <end position="154"/>
    </location>
</feature>
<dbReference type="PROSITE" id="PS51257">
    <property type="entry name" value="PROKAR_LIPOPROTEIN"/>
    <property type="match status" value="1"/>
</dbReference>
<dbReference type="Proteomes" id="UP000076335">
    <property type="component" value="Unassembled WGS sequence"/>
</dbReference>
<accession>A0A154L735</accession>
<comment type="caution">
    <text evidence="2">The sequence shown here is derived from an EMBL/GenBank/DDBJ whole genome shotgun (WGS) entry which is preliminary data.</text>
</comment>
<protein>
    <submittedName>
        <fullName evidence="2">Uncharacterized protein</fullName>
    </submittedName>
</protein>
<feature type="signal peptide" evidence="1">
    <location>
        <begin position="1"/>
        <end position="23"/>
    </location>
</feature>
<reference evidence="2 3" key="1">
    <citation type="submission" date="2015-12" db="EMBL/GenBank/DDBJ databases">
        <title>Genome sequence of Thalassospira lucentensis MCCC 1A02072.</title>
        <authorList>
            <person name="Lu L."/>
            <person name="Lai Q."/>
            <person name="Shao Z."/>
            <person name="Qian P."/>
        </authorList>
    </citation>
    <scope>NUCLEOTIDE SEQUENCE [LARGE SCALE GENOMIC DNA]</scope>
    <source>
        <strain evidence="2 3">MCCC 1A02072</strain>
    </source>
</reference>
<evidence type="ECO:0000313" key="3">
    <source>
        <dbReference type="Proteomes" id="UP000076335"/>
    </source>
</evidence>
<evidence type="ECO:0000256" key="1">
    <source>
        <dbReference type="SAM" id="SignalP"/>
    </source>
</evidence>
<keyword evidence="1" id="KW-0732">Signal</keyword>
<dbReference type="EMBL" id="LPVY01000006">
    <property type="protein sequence ID" value="KZB66343.1"/>
    <property type="molecule type" value="Genomic_DNA"/>
</dbReference>
<dbReference type="AlphaFoldDB" id="A0A154L735"/>
<name>A0A154L735_9PROT</name>
<evidence type="ECO:0000313" key="2">
    <source>
        <dbReference type="EMBL" id="KZB66343.1"/>
    </source>
</evidence>
<organism evidence="2 3">
    <name type="scientific">Thalassospira lucentensis</name>
    <dbReference type="NCBI Taxonomy" id="168935"/>
    <lineage>
        <taxon>Bacteria</taxon>
        <taxon>Pseudomonadati</taxon>
        <taxon>Pseudomonadota</taxon>
        <taxon>Alphaproteobacteria</taxon>
        <taxon>Rhodospirillales</taxon>
        <taxon>Thalassospiraceae</taxon>
        <taxon>Thalassospira</taxon>
    </lineage>
</organism>
<proteinExistence type="predicted"/>
<sequence length="154" mass="16690">MNITHIKRAGLAGVISITAALSACGTPSATPDIDVQSDDMEEATATVVASGYSPLTGTALVNTINDQTFSYRDEGKETNVNVTYFQNGMASITWIDEDGDRGMREKLWTIEQGQYLCLWGQDEEDDCMSVLTKAGQLATIDNDGNVAYYTNRSS</sequence>
<dbReference type="OrthoDB" id="7348971at2"/>